<keyword evidence="4" id="KW-1185">Reference proteome</keyword>
<accession>A0ABM7XXZ8</accession>
<evidence type="ECO:0000256" key="2">
    <source>
        <dbReference type="SAM" id="SignalP"/>
    </source>
</evidence>
<gene>
    <name evidence="3" type="ORF">Rmf_02900</name>
</gene>
<evidence type="ECO:0000313" key="4">
    <source>
        <dbReference type="Proteomes" id="UP000831327"/>
    </source>
</evidence>
<reference evidence="3 4" key="1">
    <citation type="journal article" date="2016" name="Microbes Environ.">
        <title>Phylogenetically diverse aerobic anoxygenic phototrophic bacteria isolated from epilithic biofilms in Tama river, Japan.</title>
        <authorList>
            <person name="Hirose S."/>
            <person name="Matsuura K."/>
            <person name="Haruta S."/>
        </authorList>
    </citation>
    <scope>NUCLEOTIDE SEQUENCE [LARGE SCALE GENOMIC DNA]</scope>
    <source>
        <strain evidence="3 4">S08</strain>
    </source>
</reference>
<name>A0ABM7XXZ8_9PROT</name>
<feature type="transmembrane region" description="Helical" evidence="1">
    <location>
        <begin position="47"/>
        <end position="64"/>
    </location>
</feature>
<keyword evidence="1" id="KW-1133">Transmembrane helix</keyword>
<feature type="transmembrane region" description="Helical" evidence="1">
    <location>
        <begin position="71"/>
        <end position="90"/>
    </location>
</feature>
<keyword evidence="1" id="KW-0472">Membrane</keyword>
<dbReference type="RefSeq" id="WP_244457696.1">
    <property type="nucleotide sequence ID" value="NZ_AP025637.1"/>
</dbReference>
<feature type="chain" id="PRO_5047394322" description="Glycine zipper domain-containing protein" evidence="2">
    <location>
        <begin position="20"/>
        <end position="99"/>
    </location>
</feature>
<dbReference type="Proteomes" id="UP000831327">
    <property type="component" value="Chromosome"/>
</dbReference>
<evidence type="ECO:0000256" key="1">
    <source>
        <dbReference type="SAM" id="Phobius"/>
    </source>
</evidence>
<protein>
    <recommendedName>
        <fullName evidence="5">Glycine zipper domain-containing protein</fullName>
    </recommendedName>
</protein>
<evidence type="ECO:0000313" key="3">
    <source>
        <dbReference type="EMBL" id="BDG70361.1"/>
    </source>
</evidence>
<feature type="signal peptide" evidence="2">
    <location>
        <begin position="1"/>
        <end position="19"/>
    </location>
</feature>
<dbReference type="EMBL" id="AP025637">
    <property type="protein sequence ID" value="BDG70361.1"/>
    <property type="molecule type" value="Genomic_DNA"/>
</dbReference>
<proteinExistence type="predicted"/>
<organism evidence="3 4">
    <name type="scientific">Roseomonas fluvialis</name>
    <dbReference type="NCBI Taxonomy" id="1750527"/>
    <lineage>
        <taxon>Bacteria</taxon>
        <taxon>Pseudomonadati</taxon>
        <taxon>Pseudomonadota</taxon>
        <taxon>Alphaproteobacteria</taxon>
        <taxon>Acetobacterales</taxon>
        <taxon>Roseomonadaceae</taxon>
        <taxon>Roseomonas</taxon>
    </lineage>
</organism>
<keyword evidence="2" id="KW-0732">Signal</keyword>
<sequence length="99" mass="9724">MTRMLAVLSLLLLAVPAAAQVPAASLPAQVPFATRAAPPAGVPQISAGHAAALGAGMFVGALAGSALIHGGALAALIGAAAGVTVGHWYWTEHHRDDAD</sequence>
<keyword evidence="1" id="KW-0812">Transmembrane</keyword>
<evidence type="ECO:0008006" key="5">
    <source>
        <dbReference type="Google" id="ProtNLM"/>
    </source>
</evidence>